<protein>
    <recommendedName>
        <fullName evidence="3">Saccharopine dehydrogenase</fullName>
    </recommendedName>
</protein>
<dbReference type="InterPro" id="IPR036291">
    <property type="entry name" value="NAD(P)-bd_dom_sf"/>
</dbReference>
<dbReference type="Gene3D" id="3.40.50.720">
    <property type="entry name" value="NAD(P)-binding Rossmann-like Domain"/>
    <property type="match status" value="1"/>
</dbReference>
<evidence type="ECO:0000313" key="1">
    <source>
        <dbReference type="EMBL" id="GAA0942099.1"/>
    </source>
</evidence>
<comment type="caution">
    <text evidence="1">The sequence shown here is derived from an EMBL/GenBank/DDBJ whole genome shotgun (WGS) entry which is preliminary data.</text>
</comment>
<reference evidence="2" key="1">
    <citation type="journal article" date="2019" name="Int. J. Syst. Evol. Microbiol.">
        <title>The Global Catalogue of Microorganisms (GCM) 10K type strain sequencing project: providing services to taxonomists for standard genome sequencing and annotation.</title>
        <authorList>
            <consortium name="The Broad Institute Genomics Platform"/>
            <consortium name="The Broad Institute Genome Sequencing Center for Infectious Disease"/>
            <person name="Wu L."/>
            <person name="Ma J."/>
        </authorList>
    </citation>
    <scope>NUCLEOTIDE SEQUENCE [LARGE SCALE GENOMIC DNA]</scope>
    <source>
        <strain evidence="2">JCM 10977</strain>
    </source>
</reference>
<dbReference type="EMBL" id="BAAAHK010000007">
    <property type="protein sequence ID" value="GAA0942099.1"/>
    <property type="molecule type" value="Genomic_DNA"/>
</dbReference>
<organism evidence="1 2">
    <name type="scientific">Kribbella koreensis</name>
    <dbReference type="NCBI Taxonomy" id="57909"/>
    <lineage>
        <taxon>Bacteria</taxon>
        <taxon>Bacillati</taxon>
        <taxon>Actinomycetota</taxon>
        <taxon>Actinomycetes</taxon>
        <taxon>Propionibacteriales</taxon>
        <taxon>Kribbellaceae</taxon>
        <taxon>Kribbella</taxon>
    </lineage>
</organism>
<dbReference type="SUPFAM" id="SSF51735">
    <property type="entry name" value="NAD(P)-binding Rossmann-fold domains"/>
    <property type="match status" value="1"/>
</dbReference>
<accession>A0ABP4AZN3</accession>
<evidence type="ECO:0000313" key="2">
    <source>
        <dbReference type="Proteomes" id="UP001500542"/>
    </source>
</evidence>
<gene>
    <name evidence="1" type="ORF">GCM10009554_34310</name>
</gene>
<proteinExistence type="predicted"/>
<dbReference type="Proteomes" id="UP001500542">
    <property type="component" value="Unassembled WGS sequence"/>
</dbReference>
<dbReference type="RefSeq" id="WP_343970351.1">
    <property type="nucleotide sequence ID" value="NZ_BAAAHK010000007.1"/>
</dbReference>
<evidence type="ECO:0008006" key="3">
    <source>
        <dbReference type="Google" id="ProtNLM"/>
    </source>
</evidence>
<sequence>MKPVLILGGSGQAGSGTARLLRRWHPGLALTIAGRDLGRAQRVADELGNATAVTVDLHNLEFATEHSAVVALLRDDRFDGLRYAQDNAIPYFSISSGPMEIAPEVAAVAHRPNTSAVMLASHFFAGTVALATLQAAGRFGQVDSIHIGAIQDEQDIGGPAALADLERWATASSAGLVRRDGVFTWLADAPPVEIQRADGTTIPAQTVSGLDIPGLAFATGAANVQLDFAVSTEPGQPLTEVRIALEGTDPAGTPMRTTHSLINQSGQRPLTALGIALGVEHLLGLRGAPPQPGIHTPESLIDPTYATTRLAQVGAYFTELESATTV</sequence>
<keyword evidence="2" id="KW-1185">Reference proteome</keyword>
<name>A0ABP4AZN3_9ACTN</name>